<protein>
    <recommendedName>
        <fullName evidence="2">Tail specific protease domain-containing protein</fullName>
    </recommendedName>
</protein>
<dbReference type="EMBL" id="BSOY01000059">
    <property type="protein sequence ID" value="GLS02272.1"/>
    <property type="molecule type" value="Genomic_DNA"/>
</dbReference>
<evidence type="ECO:0000259" key="2">
    <source>
        <dbReference type="SMART" id="SM00245"/>
    </source>
</evidence>
<feature type="chain" id="PRO_5045674699" description="Tail specific protease domain-containing protein" evidence="1">
    <location>
        <begin position="32"/>
        <end position="442"/>
    </location>
</feature>
<dbReference type="RefSeq" id="WP_284223151.1">
    <property type="nucleotide sequence ID" value="NZ_BSOY01000059.1"/>
</dbReference>
<name>A0ABQ6BPZ0_9CAUL</name>
<dbReference type="PANTHER" id="PTHR11261:SF3">
    <property type="entry name" value="RETINOL-BINDING PROTEIN 3"/>
    <property type="match status" value="1"/>
</dbReference>
<keyword evidence="1" id="KW-0732">Signal</keyword>
<reference evidence="4" key="1">
    <citation type="journal article" date="2019" name="Int. J. Syst. Evol. Microbiol.">
        <title>The Global Catalogue of Microorganisms (GCM) 10K type strain sequencing project: providing services to taxonomists for standard genome sequencing and annotation.</title>
        <authorList>
            <consortium name="The Broad Institute Genomics Platform"/>
            <consortium name="The Broad Institute Genome Sequencing Center for Infectious Disease"/>
            <person name="Wu L."/>
            <person name="Ma J."/>
        </authorList>
    </citation>
    <scope>NUCLEOTIDE SEQUENCE [LARGE SCALE GENOMIC DNA]</scope>
    <source>
        <strain evidence="4">NBRC 110107</strain>
    </source>
</reference>
<dbReference type="SMART" id="SM00245">
    <property type="entry name" value="TSPc"/>
    <property type="match status" value="1"/>
</dbReference>
<feature type="domain" description="Tail specific protease" evidence="2">
    <location>
        <begin position="127"/>
        <end position="320"/>
    </location>
</feature>
<gene>
    <name evidence="3" type="ORF">GCM10007859_22950</name>
</gene>
<keyword evidence="4" id="KW-1185">Reference proteome</keyword>
<organism evidence="3 4">
    <name type="scientific">Brevundimonas denitrificans</name>
    <dbReference type="NCBI Taxonomy" id="1443434"/>
    <lineage>
        <taxon>Bacteria</taxon>
        <taxon>Pseudomonadati</taxon>
        <taxon>Pseudomonadota</taxon>
        <taxon>Alphaproteobacteria</taxon>
        <taxon>Caulobacterales</taxon>
        <taxon>Caulobacteraceae</taxon>
        <taxon>Brevundimonas</taxon>
    </lineage>
</organism>
<dbReference type="InterPro" id="IPR005151">
    <property type="entry name" value="Tail-specific_protease"/>
</dbReference>
<dbReference type="PROSITE" id="PS51257">
    <property type="entry name" value="PROKAR_LIPOPROTEIN"/>
    <property type="match status" value="1"/>
</dbReference>
<dbReference type="Proteomes" id="UP001156921">
    <property type="component" value="Unassembled WGS sequence"/>
</dbReference>
<dbReference type="CDD" id="cd07563">
    <property type="entry name" value="Peptidase_S41_IRBP"/>
    <property type="match status" value="1"/>
</dbReference>
<dbReference type="InterPro" id="IPR029045">
    <property type="entry name" value="ClpP/crotonase-like_dom_sf"/>
</dbReference>
<dbReference type="PANTHER" id="PTHR11261">
    <property type="entry name" value="INTERPHOTORECEPTOR RETINOID-BINDING PROTEIN"/>
    <property type="match status" value="1"/>
</dbReference>
<comment type="caution">
    <text evidence="3">The sequence shown here is derived from an EMBL/GenBank/DDBJ whole genome shotgun (WGS) entry which is preliminary data.</text>
</comment>
<feature type="signal peptide" evidence="1">
    <location>
        <begin position="1"/>
        <end position="31"/>
    </location>
</feature>
<evidence type="ECO:0000313" key="4">
    <source>
        <dbReference type="Proteomes" id="UP001156921"/>
    </source>
</evidence>
<sequence>MAGPIDRLILLSALTGLLACAPLGGPSSALAQTPPLAAGDRTAALERIKAEIGTTYVFPERRGPAIDRLAAAAAQGRYDTADPVVFAERVTEDLTAATRDTHLYLQYDPAWFASARLPAEPGEDARQIAIEAEIARHTNHGLAEMRILPGNIRYLRIEGFPWVEDETGPAYDGAMRFLKGGRAIIIDLRGNGGGWIQASKYLISHFVDADALIATFHRPNGETTQYRAADYLPSGRIQGPPIYILIDGRSRSAAEMVAYTFQQYRLGELIGARTEGAANISDDFAVAPGFRLSVSTGRTVQPISGTDWEGAGVAPTVEADPAQALEIAQLRAIDRLLPTTPDGVPRYQLLWSRPALEAALNPVTLDDRALRAFAGTYGEASIRFRDHALWLHRPDRPPNRLSAMNRDGLFQAIDNDTLRVRITPDVLEVLRLDPAWSTQYRR</sequence>
<accession>A0ABQ6BPZ0</accession>
<dbReference type="Gene3D" id="3.90.226.10">
    <property type="entry name" value="2-enoyl-CoA Hydratase, Chain A, domain 1"/>
    <property type="match status" value="1"/>
</dbReference>
<proteinExistence type="predicted"/>
<dbReference type="Gene3D" id="3.30.750.44">
    <property type="match status" value="1"/>
</dbReference>
<dbReference type="Pfam" id="PF03572">
    <property type="entry name" value="Peptidase_S41"/>
    <property type="match status" value="1"/>
</dbReference>
<evidence type="ECO:0000256" key="1">
    <source>
        <dbReference type="SAM" id="SignalP"/>
    </source>
</evidence>
<evidence type="ECO:0000313" key="3">
    <source>
        <dbReference type="EMBL" id="GLS02272.1"/>
    </source>
</evidence>
<dbReference type="SUPFAM" id="SSF52096">
    <property type="entry name" value="ClpP/crotonase"/>
    <property type="match status" value="1"/>
</dbReference>